<accession>A0ABV3TH46</accession>
<gene>
    <name evidence="1" type="ORF">AB4874_03120</name>
</gene>
<sequence length="178" mass="18970">MGRNLARDALGAALLRLMIPILALSVALFLDVTSAHAQNQSAPQCRDDLAIVSQNGQLSQFNVEIADTPAARAQGLMGRPHMPSSAGMLFVYPTARDVSFWMHDTLLGLDIIYIDAAGRVVHIARNAKPMDDTPLPSGAPVQFVLEINGGLAARLGIKEGALLAHPRIDQARAAFPCP</sequence>
<dbReference type="Gene3D" id="2.60.120.1140">
    <property type="entry name" value="Protein of unknown function DUF192"/>
    <property type="match status" value="1"/>
</dbReference>
<dbReference type="Pfam" id="PF02643">
    <property type="entry name" value="DUF192"/>
    <property type="match status" value="1"/>
</dbReference>
<dbReference type="Proteomes" id="UP001557465">
    <property type="component" value="Unassembled WGS sequence"/>
</dbReference>
<protein>
    <submittedName>
        <fullName evidence="1">DUF192 domain-containing protein</fullName>
    </submittedName>
</protein>
<evidence type="ECO:0000313" key="1">
    <source>
        <dbReference type="EMBL" id="MEX1660640.1"/>
    </source>
</evidence>
<dbReference type="RefSeq" id="WP_368390897.1">
    <property type="nucleotide sequence ID" value="NZ_JBFRYC010000002.1"/>
</dbReference>
<dbReference type="InterPro" id="IPR003795">
    <property type="entry name" value="DUF192"/>
</dbReference>
<comment type="caution">
    <text evidence="1">The sequence shown here is derived from an EMBL/GenBank/DDBJ whole genome shotgun (WGS) entry which is preliminary data.</text>
</comment>
<name>A0ABV3TH46_9RHOB</name>
<dbReference type="InterPro" id="IPR038695">
    <property type="entry name" value="Saro_0823-like_sf"/>
</dbReference>
<dbReference type="PANTHER" id="PTHR37953:SF1">
    <property type="entry name" value="UPF0127 PROTEIN MJ1496"/>
    <property type="match status" value="1"/>
</dbReference>
<proteinExistence type="predicted"/>
<dbReference type="EMBL" id="JBFRYC010000002">
    <property type="protein sequence ID" value="MEX1660640.1"/>
    <property type="molecule type" value="Genomic_DNA"/>
</dbReference>
<dbReference type="PANTHER" id="PTHR37953">
    <property type="entry name" value="UPF0127 PROTEIN MJ1496"/>
    <property type="match status" value="1"/>
</dbReference>
<reference evidence="1 2" key="1">
    <citation type="journal article" date="2011" name="Int. J. Syst. Evol. Microbiol.">
        <title>Zhongshania antarctica gen. nov., sp. nov. and Zhongshania guokunii sp. nov., gammaproteobacteria respectively isolated from coastal attached (fast) ice and surface seawater of the Antarctic.</title>
        <authorList>
            <person name="Li H.J."/>
            <person name="Zhang X.Y."/>
            <person name="Chen C.X."/>
            <person name="Zhang Y.J."/>
            <person name="Gao Z.M."/>
            <person name="Yu Y."/>
            <person name="Chen X.L."/>
            <person name="Chen B."/>
            <person name="Zhang Y.Z."/>
        </authorList>
    </citation>
    <scope>NUCLEOTIDE SEQUENCE [LARGE SCALE GENOMIC DNA]</scope>
    <source>
        <strain evidence="1 2">15-R06ZXC-3</strain>
    </source>
</reference>
<organism evidence="1 2">
    <name type="scientific">Thioclava arctica</name>
    <dbReference type="NCBI Taxonomy" id="3238301"/>
    <lineage>
        <taxon>Bacteria</taxon>
        <taxon>Pseudomonadati</taxon>
        <taxon>Pseudomonadota</taxon>
        <taxon>Alphaproteobacteria</taxon>
        <taxon>Rhodobacterales</taxon>
        <taxon>Paracoccaceae</taxon>
        <taxon>Thioclava</taxon>
    </lineage>
</organism>
<keyword evidence="2" id="KW-1185">Reference proteome</keyword>
<evidence type="ECO:0000313" key="2">
    <source>
        <dbReference type="Proteomes" id="UP001557465"/>
    </source>
</evidence>